<evidence type="ECO:0000256" key="1">
    <source>
        <dbReference type="SAM" id="Phobius"/>
    </source>
</evidence>
<keyword evidence="1" id="KW-0812">Transmembrane</keyword>
<feature type="transmembrane region" description="Helical" evidence="1">
    <location>
        <begin position="29"/>
        <end position="48"/>
    </location>
</feature>
<dbReference type="EMBL" id="BK059092">
    <property type="protein sequence ID" value="DAE29015.1"/>
    <property type="molecule type" value="Genomic_DNA"/>
</dbReference>
<feature type="transmembrane region" description="Helical" evidence="1">
    <location>
        <begin position="5"/>
        <end position="23"/>
    </location>
</feature>
<reference evidence="2" key="1">
    <citation type="journal article" date="2021" name="Proc. Natl. Acad. Sci. U.S.A.">
        <title>A Catalog of Tens of Thousands of Viruses from Human Metagenomes Reveals Hidden Associations with Chronic Diseases.</title>
        <authorList>
            <person name="Tisza M.J."/>
            <person name="Buck C.B."/>
        </authorList>
    </citation>
    <scope>NUCLEOTIDE SEQUENCE</scope>
    <source>
        <strain evidence="2">CtPYc18</strain>
    </source>
</reference>
<accession>A0A8S5RCE1</accession>
<evidence type="ECO:0000313" key="2">
    <source>
        <dbReference type="EMBL" id="DAE29015.1"/>
    </source>
</evidence>
<proteinExistence type="predicted"/>
<name>A0A8S5RCE1_9VIRU</name>
<sequence length="53" mass="5822">MNKKYWIVTGIIVGAMLLIFGMIKLLPFNMTLSGVIGAALGAACYHYISKLFK</sequence>
<organism evidence="2">
    <name type="scientific">virus sp. ctPYc18</name>
    <dbReference type="NCBI Taxonomy" id="2828251"/>
    <lineage>
        <taxon>Viruses</taxon>
    </lineage>
</organism>
<keyword evidence="1" id="KW-0472">Membrane</keyword>
<protein>
    <submittedName>
        <fullName evidence="2">Uncharacterized protein</fullName>
    </submittedName>
</protein>
<keyword evidence="1" id="KW-1133">Transmembrane helix</keyword>